<dbReference type="Gene3D" id="3.40.50.1240">
    <property type="entry name" value="Phosphoglycerate mutase-like"/>
    <property type="match status" value="1"/>
</dbReference>
<keyword evidence="1" id="KW-1133">Transmembrane helix</keyword>
<dbReference type="GeneID" id="55967419"/>
<name>A0A9P5D391_9HYPO</name>
<dbReference type="PANTHER" id="PTHR11567:SF195">
    <property type="entry name" value="ACID PHOSPHATASE, PUTATIVE (AFU_ORTHOLOGUE AFUA_3G14570)-RELATED"/>
    <property type="match status" value="1"/>
</dbReference>
<reference evidence="2" key="1">
    <citation type="submission" date="2020-03" db="EMBL/GenBank/DDBJ databases">
        <title>Site-based positive gene gene selection in Geosmithia morbida across the United States reveals a broad range of putative effectors and factors for local host and environmental adapation.</title>
        <authorList>
            <person name="Onufrak A."/>
            <person name="Murdoch R.W."/>
            <person name="Gazis R."/>
            <person name="Huff M."/>
            <person name="Staton M."/>
            <person name="Klingeman W."/>
            <person name="Hadziabdic D."/>
        </authorList>
    </citation>
    <scope>NUCLEOTIDE SEQUENCE</scope>
    <source>
        <strain evidence="2">1262</strain>
    </source>
</reference>
<dbReference type="AlphaFoldDB" id="A0A9P5D391"/>
<dbReference type="OrthoDB" id="10262962at2759"/>
<keyword evidence="3" id="KW-1185">Reference proteome</keyword>
<gene>
    <name evidence="2" type="ORF">GMORB2_1189</name>
</gene>
<comment type="caution">
    <text evidence="2">The sequence shown here is derived from an EMBL/GenBank/DDBJ whole genome shotgun (WGS) entry which is preliminary data.</text>
</comment>
<dbReference type="EMBL" id="JAANYQ010000002">
    <property type="protein sequence ID" value="KAF4125943.1"/>
    <property type="molecule type" value="Genomic_DNA"/>
</dbReference>
<dbReference type="InterPro" id="IPR050645">
    <property type="entry name" value="Histidine_acid_phosphatase"/>
</dbReference>
<feature type="transmembrane region" description="Helical" evidence="1">
    <location>
        <begin position="20"/>
        <end position="41"/>
    </location>
</feature>
<dbReference type="GO" id="GO:0016791">
    <property type="term" value="F:phosphatase activity"/>
    <property type="evidence" value="ECO:0007669"/>
    <property type="project" value="TreeGrafter"/>
</dbReference>
<dbReference type="SUPFAM" id="SSF53254">
    <property type="entry name" value="Phosphoglycerate mutase-like"/>
    <property type="match status" value="1"/>
</dbReference>
<keyword evidence="1" id="KW-0812">Transmembrane</keyword>
<evidence type="ECO:0000256" key="1">
    <source>
        <dbReference type="SAM" id="Phobius"/>
    </source>
</evidence>
<keyword evidence="1" id="KW-0472">Membrane</keyword>
<sequence>MAGALAGALRSLLVRRRPPLKSLLALLCLSVFGIMLPWFYLSSAATVSGLALANPASGAKHTGDHVDAWHAPVKWEVNSLDKVLNSEGVYGFIFNSSDTPDSDYGTYNYCNMPHVRAKEYIRPSKEYELQYVELIHRHHKRTPYADNSFPVESYQWNCNDQALYLYGQPLQGHDAAHGYRKGYISDVNPFTQSGWVGSCQFPQITPGGLQDSWQHGADLFGVYHGLLGFLPDNLTPKVRYRATNNVITHQVAGMVINGMWGITNDVPLNVQAVNVDSLEPQYSCPAASILFNAIKSKSNSEWQRHLDEAQDIYATLDDISGVPSDDSGFHVSFDHYFDNLSSRQCHDKPLPCKLVNGKNSSTCVTQELADTVYRLGHWEYSQMYRDNDTTLAASTGAYGVWVAELAVNLRAVIEGNRDVLYTHNIAHDGSVSRVLSLLQIDEMVWPGMGSEVVFELYKKGDGPGTQQTGSGFYVRVLFGGQVLKSSSPALGAIDMIPAGKLLDYFDSLVGNRASLIKAKCNA</sequence>
<evidence type="ECO:0000313" key="3">
    <source>
        <dbReference type="Proteomes" id="UP000749293"/>
    </source>
</evidence>
<proteinExistence type="predicted"/>
<accession>A0A9P5D391</accession>
<dbReference type="RefSeq" id="XP_035324595.1">
    <property type="nucleotide sequence ID" value="XM_035463171.1"/>
</dbReference>
<dbReference type="Proteomes" id="UP000749293">
    <property type="component" value="Unassembled WGS sequence"/>
</dbReference>
<evidence type="ECO:0000313" key="2">
    <source>
        <dbReference type="EMBL" id="KAF4125943.1"/>
    </source>
</evidence>
<protein>
    <submittedName>
        <fullName evidence="2">2-phosphoxylose phosphatase</fullName>
    </submittedName>
</protein>
<organism evidence="2 3">
    <name type="scientific">Geosmithia morbida</name>
    <dbReference type="NCBI Taxonomy" id="1094350"/>
    <lineage>
        <taxon>Eukaryota</taxon>
        <taxon>Fungi</taxon>
        <taxon>Dikarya</taxon>
        <taxon>Ascomycota</taxon>
        <taxon>Pezizomycotina</taxon>
        <taxon>Sordariomycetes</taxon>
        <taxon>Hypocreomycetidae</taxon>
        <taxon>Hypocreales</taxon>
        <taxon>Bionectriaceae</taxon>
        <taxon>Geosmithia</taxon>
    </lineage>
</organism>
<dbReference type="InterPro" id="IPR029033">
    <property type="entry name" value="His_PPase_superfam"/>
</dbReference>
<dbReference type="PANTHER" id="PTHR11567">
    <property type="entry name" value="ACID PHOSPHATASE-RELATED"/>
    <property type="match status" value="1"/>
</dbReference>